<name>A0A099WYZ6_9PORP</name>
<organism evidence="2 3">
    <name type="scientific">Porphyromonas gulae</name>
    <dbReference type="NCBI Taxonomy" id="111105"/>
    <lineage>
        <taxon>Bacteria</taxon>
        <taxon>Pseudomonadati</taxon>
        <taxon>Bacteroidota</taxon>
        <taxon>Bacteroidia</taxon>
        <taxon>Bacteroidales</taxon>
        <taxon>Porphyromonadaceae</taxon>
        <taxon>Porphyromonas</taxon>
    </lineage>
</organism>
<gene>
    <name evidence="2" type="ORF">HR08_01805</name>
</gene>
<dbReference type="Proteomes" id="UP000030130">
    <property type="component" value="Unassembled WGS sequence"/>
</dbReference>
<dbReference type="InterPro" id="IPR038770">
    <property type="entry name" value="Na+/solute_symporter_sf"/>
</dbReference>
<evidence type="ECO:0000313" key="3">
    <source>
        <dbReference type="Proteomes" id="UP000030130"/>
    </source>
</evidence>
<feature type="transmembrane region" description="Helical" evidence="1">
    <location>
        <begin position="152"/>
        <end position="176"/>
    </location>
</feature>
<feature type="transmembrane region" description="Helical" evidence="1">
    <location>
        <begin position="226"/>
        <end position="247"/>
    </location>
</feature>
<reference evidence="2 3" key="1">
    <citation type="submission" date="2014-08" db="EMBL/GenBank/DDBJ databases">
        <title>Porphyromonas gulae strain:COT-052_OH1451 Genome sequencing.</title>
        <authorList>
            <person name="Wallis C."/>
            <person name="Deusch O."/>
            <person name="O'Flynn C."/>
            <person name="Davis I."/>
            <person name="Jospin G."/>
            <person name="Darling A.E."/>
            <person name="Coil D.A."/>
            <person name="Alexiev A."/>
            <person name="Horsfall A."/>
            <person name="Kirkwood N."/>
            <person name="Harris S."/>
            <person name="Eisen J.A."/>
        </authorList>
    </citation>
    <scope>NUCLEOTIDE SEQUENCE [LARGE SCALE GENOMIC DNA]</scope>
    <source>
        <strain evidence="3">COT-052 OH1451</strain>
    </source>
</reference>
<feature type="transmembrane region" description="Helical" evidence="1">
    <location>
        <begin position="118"/>
        <end position="140"/>
    </location>
</feature>
<dbReference type="EMBL" id="JRAI01000011">
    <property type="protein sequence ID" value="KGN87540.1"/>
    <property type="molecule type" value="Genomic_DNA"/>
</dbReference>
<accession>A0A099WYZ6</accession>
<keyword evidence="1" id="KW-0812">Transmembrane</keyword>
<feature type="transmembrane region" description="Helical" evidence="1">
    <location>
        <begin position="65"/>
        <end position="84"/>
    </location>
</feature>
<proteinExistence type="predicted"/>
<keyword evidence="1" id="KW-1133">Transmembrane helix</keyword>
<dbReference type="Gene3D" id="1.20.1530.20">
    <property type="match status" value="1"/>
</dbReference>
<dbReference type="STRING" id="111105.HR09_03410"/>
<feature type="transmembrane region" description="Helical" evidence="1">
    <location>
        <begin position="12"/>
        <end position="30"/>
    </location>
</feature>
<protein>
    <submittedName>
        <fullName evidence="2">Transporter</fullName>
    </submittedName>
</protein>
<keyword evidence="1" id="KW-0472">Membrane</keyword>
<evidence type="ECO:0000313" key="2">
    <source>
        <dbReference type="EMBL" id="KGN87540.1"/>
    </source>
</evidence>
<sequence length="313" mass="34658">MVSSQKESRLMKTLKNLALPIAMALGVLAWPLLSPLAFLIPYMIFLMLFFTFLKISPRDMHFSRLHLLLALIQITLAIGGFFAFRLLDPIVAEGVMICFICPAATASSVIIGMLGGNIAFGATYVLLTHMGVAVLGPLLFSSLSTAHADMPFWSSVIHILWGVLPLVVVPLLAAWIIRFTAPRTHARLLRIPQIAFWLWVVSLAIIMSKTTGYVMEQGSDSIRLELLLALGGLLSCLLQFGLGKWLSKRYLNESVTAGQALGQKNTSLAIWMSLTYLNPIASIAPASYVVWQNSINSIQIWLYDKRKNKIDRQ</sequence>
<feature type="transmembrane region" description="Helical" evidence="1">
    <location>
        <begin position="90"/>
        <end position="111"/>
    </location>
</feature>
<feature type="transmembrane region" description="Helical" evidence="1">
    <location>
        <begin position="36"/>
        <end position="53"/>
    </location>
</feature>
<feature type="transmembrane region" description="Helical" evidence="1">
    <location>
        <begin position="188"/>
        <end position="206"/>
    </location>
</feature>
<dbReference type="eggNOG" id="COG0385">
    <property type="taxonomic scope" value="Bacteria"/>
</dbReference>
<comment type="caution">
    <text evidence="2">The sequence shown here is derived from an EMBL/GenBank/DDBJ whole genome shotgun (WGS) entry which is preliminary data.</text>
</comment>
<dbReference type="AlphaFoldDB" id="A0A099WYZ6"/>
<evidence type="ECO:0000256" key="1">
    <source>
        <dbReference type="SAM" id="Phobius"/>
    </source>
</evidence>